<dbReference type="Pfam" id="PF07992">
    <property type="entry name" value="Pyr_redox_2"/>
    <property type="match status" value="1"/>
</dbReference>
<keyword evidence="3" id="KW-1185">Reference proteome</keyword>
<protein>
    <submittedName>
        <fullName evidence="2">FAD-dependent oxidoreductase</fullName>
    </submittedName>
</protein>
<dbReference type="PRINTS" id="PR00368">
    <property type="entry name" value="FADPNR"/>
</dbReference>
<dbReference type="InterPro" id="IPR036188">
    <property type="entry name" value="FAD/NAD-bd_sf"/>
</dbReference>
<organism evidence="2 3">
    <name type="scientific">Streptomonospora algeriensis</name>
    <dbReference type="NCBI Taxonomy" id="995084"/>
    <lineage>
        <taxon>Bacteria</taxon>
        <taxon>Bacillati</taxon>
        <taxon>Actinomycetota</taxon>
        <taxon>Actinomycetes</taxon>
        <taxon>Streptosporangiales</taxon>
        <taxon>Nocardiopsidaceae</taxon>
        <taxon>Streptomonospora</taxon>
    </lineage>
</organism>
<feature type="domain" description="FAD/NAD(P)-binding" evidence="1">
    <location>
        <begin position="15"/>
        <end position="180"/>
    </location>
</feature>
<feature type="non-terminal residue" evidence="2">
    <location>
        <position position="181"/>
    </location>
</feature>
<evidence type="ECO:0000259" key="1">
    <source>
        <dbReference type="Pfam" id="PF07992"/>
    </source>
</evidence>
<evidence type="ECO:0000313" key="2">
    <source>
        <dbReference type="EMBL" id="MFD0804307.1"/>
    </source>
</evidence>
<sequence>MARIAATEDEEAVRGEGVAVLRGRARFDSTRTVLAEGHEVAAHRVVIATGSEPLIPPVPGLADLDLLTSDNVFDLARLPASLAVLGGGPIGCELAQAFARLGAKATVVEAQSRLLPAGEPEASRVVEERFRTEGIDVRTGAEAVRAHTAGPRDRIDLAAGAPVTAERVLVAVGRSPDTAGL</sequence>
<name>A0ABW3BLL9_9ACTN</name>
<comment type="caution">
    <text evidence="2">The sequence shown here is derived from an EMBL/GenBank/DDBJ whole genome shotgun (WGS) entry which is preliminary data.</text>
</comment>
<accession>A0ABW3BLL9</accession>
<evidence type="ECO:0000313" key="3">
    <source>
        <dbReference type="Proteomes" id="UP001596956"/>
    </source>
</evidence>
<dbReference type="SUPFAM" id="SSF51905">
    <property type="entry name" value="FAD/NAD(P)-binding domain"/>
    <property type="match status" value="1"/>
</dbReference>
<dbReference type="PRINTS" id="PR00411">
    <property type="entry name" value="PNDRDTASEI"/>
</dbReference>
<proteinExistence type="predicted"/>
<dbReference type="PANTHER" id="PTHR43014">
    <property type="entry name" value="MERCURIC REDUCTASE"/>
    <property type="match status" value="1"/>
</dbReference>
<dbReference type="EMBL" id="JBHTHR010001540">
    <property type="protein sequence ID" value="MFD0804307.1"/>
    <property type="molecule type" value="Genomic_DNA"/>
</dbReference>
<dbReference type="PANTHER" id="PTHR43014:SF2">
    <property type="entry name" value="MERCURIC REDUCTASE"/>
    <property type="match status" value="1"/>
</dbReference>
<dbReference type="InterPro" id="IPR023753">
    <property type="entry name" value="FAD/NAD-binding_dom"/>
</dbReference>
<dbReference type="Proteomes" id="UP001596956">
    <property type="component" value="Unassembled WGS sequence"/>
</dbReference>
<gene>
    <name evidence="2" type="ORF">ACFQZU_23735</name>
</gene>
<reference evidence="3" key="1">
    <citation type="journal article" date="2019" name="Int. J. Syst. Evol. Microbiol.">
        <title>The Global Catalogue of Microorganisms (GCM) 10K type strain sequencing project: providing services to taxonomists for standard genome sequencing and annotation.</title>
        <authorList>
            <consortium name="The Broad Institute Genomics Platform"/>
            <consortium name="The Broad Institute Genome Sequencing Center for Infectious Disease"/>
            <person name="Wu L."/>
            <person name="Ma J."/>
        </authorList>
    </citation>
    <scope>NUCLEOTIDE SEQUENCE [LARGE SCALE GENOMIC DNA]</scope>
    <source>
        <strain evidence="3">CCUG 63369</strain>
    </source>
</reference>
<dbReference type="Gene3D" id="3.50.50.60">
    <property type="entry name" value="FAD/NAD(P)-binding domain"/>
    <property type="match status" value="2"/>
</dbReference>